<accession>A0A0X3VQ51</accession>
<sequence length="131" mass="14251">MLLRDVLRQTGADDPVALVIAFGRATRDGLGDAYRRCTSYTRHRLAEMDAHAVGRLYRHPDWDRARALALLAGRDPDALRAERVGAHLLPGAGAELSAPALAEAVARLVPEVEQRMPPGPAREELLDAVRA</sequence>
<proteinExistence type="predicted"/>
<dbReference type="EMBL" id="LLZG01000001">
    <property type="protein sequence ID" value="KUL46891.1"/>
    <property type="molecule type" value="Genomic_DNA"/>
</dbReference>
<protein>
    <submittedName>
        <fullName evidence="1">Uncharacterized protein</fullName>
    </submittedName>
</protein>
<gene>
    <name evidence="1" type="ORF">ADL12_00100</name>
</gene>
<keyword evidence="2" id="KW-1185">Reference proteome</keyword>
<evidence type="ECO:0000313" key="2">
    <source>
        <dbReference type="Proteomes" id="UP000053923"/>
    </source>
</evidence>
<evidence type="ECO:0000313" key="1">
    <source>
        <dbReference type="EMBL" id="KUL46891.1"/>
    </source>
</evidence>
<dbReference type="Proteomes" id="UP000053923">
    <property type="component" value="Unassembled WGS sequence"/>
</dbReference>
<name>A0A0X3VQ51_9ACTN</name>
<organism evidence="1 2">
    <name type="scientific">Streptomyces regalis</name>
    <dbReference type="NCBI Taxonomy" id="68262"/>
    <lineage>
        <taxon>Bacteria</taxon>
        <taxon>Bacillati</taxon>
        <taxon>Actinomycetota</taxon>
        <taxon>Actinomycetes</taxon>
        <taxon>Kitasatosporales</taxon>
        <taxon>Streptomycetaceae</taxon>
        <taxon>Streptomyces</taxon>
    </lineage>
</organism>
<dbReference type="AlphaFoldDB" id="A0A0X3VQ51"/>
<comment type="caution">
    <text evidence="1">The sequence shown here is derived from an EMBL/GenBank/DDBJ whole genome shotgun (WGS) entry which is preliminary data.</text>
</comment>
<reference evidence="2" key="1">
    <citation type="submission" date="2015-10" db="EMBL/GenBank/DDBJ databases">
        <authorList>
            <person name="Ju K.-S."/>
            <person name="Doroghazi J.R."/>
            <person name="Metcalf W.W."/>
        </authorList>
    </citation>
    <scope>NUCLEOTIDE SEQUENCE [LARGE SCALE GENOMIC DNA]</scope>
    <source>
        <strain evidence="2">NRRL 3151</strain>
    </source>
</reference>